<sequence>MLVSILIISGLVAVTVVIHYEMLRLLWVYIPTLKMKHRLRVIIGVFGTICAHIIEVWIFGLAFYLMISYGDFGTLEGRFDGSLTDAVYFSFTNYTTVGYGDIEPGGQLRFLAGMEAITGLSLITWSASFMFMEMMRFWEE</sequence>
<evidence type="ECO:0000313" key="3">
    <source>
        <dbReference type="EMBL" id="PCI79775.1"/>
    </source>
</evidence>
<feature type="transmembrane region" description="Helical" evidence="1">
    <location>
        <begin position="6"/>
        <end position="29"/>
    </location>
</feature>
<proteinExistence type="predicted"/>
<feature type="transmembrane region" description="Helical" evidence="1">
    <location>
        <begin position="41"/>
        <end position="67"/>
    </location>
</feature>
<protein>
    <submittedName>
        <fullName evidence="3">Ion transporter</fullName>
    </submittedName>
</protein>
<evidence type="ECO:0000313" key="4">
    <source>
        <dbReference type="Proteomes" id="UP000218767"/>
    </source>
</evidence>
<feature type="transmembrane region" description="Helical" evidence="1">
    <location>
        <begin position="110"/>
        <end position="132"/>
    </location>
</feature>
<dbReference type="Pfam" id="PF07885">
    <property type="entry name" value="Ion_trans_2"/>
    <property type="match status" value="1"/>
</dbReference>
<organism evidence="3 4">
    <name type="scientific">SAR86 cluster bacterium</name>
    <dbReference type="NCBI Taxonomy" id="2030880"/>
    <lineage>
        <taxon>Bacteria</taxon>
        <taxon>Pseudomonadati</taxon>
        <taxon>Pseudomonadota</taxon>
        <taxon>Gammaproteobacteria</taxon>
        <taxon>SAR86 cluster</taxon>
    </lineage>
</organism>
<name>A0A2A4XCJ9_9GAMM</name>
<dbReference type="Gene3D" id="1.10.287.70">
    <property type="match status" value="1"/>
</dbReference>
<feature type="domain" description="Potassium channel" evidence="2">
    <location>
        <begin position="53"/>
        <end position="133"/>
    </location>
</feature>
<evidence type="ECO:0000259" key="2">
    <source>
        <dbReference type="Pfam" id="PF07885"/>
    </source>
</evidence>
<keyword evidence="1" id="KW-0472">Membrane</keyword>
<keyword evidence="1" id="KW-0812">Transmembrane</keyword>
<keyword evidence="1" id="KW-1133">Transmembrane helix</keyword>
<reference evidence="4" key="1">
    <citation type="submission" date="2017-08" db="EMBL/GenBank/DDBJ databases">
        <title>A dynamic microbial community with high functional redundancy inhabits the cold, oxic subseafloor aquifer.</title>
        <authorList>
            <person name="Tully B.J."/>
            <person name="Wheat C.G."/>
            <person name="Glazer B.T."/>
            <person name="Huber J.A."/>
        </authorList>
    </citation>
    <scope>NUCLEOTIDE SEQUENCE [LARGE SCALE GENOMIC DNA]</scope>
</reference>
<gene>
    <name evidence="3" type="ORF">COB20_04100</name>
</gene>
<dbReference type="EMBL" id="NVUL01000014">
    <property type="protein sequence ID" value="PCI79775.1"/>
    <property type="molecule type" value="Genomic_DNA"/>
</dbReference>
<dbReference type="SUPFAM" id="SSF81324">
    <property type="entry name" value="Voltage-gated potassium channels"/>
    <property type="match status" value="1"/>
</dbReference>
<accession>A0A2A4XCJ9</accession>
<dbReference type="AlphaFoldDB" id="A0A2A4XCJ9"/>
<dbReference type="InterPro" id="IPR013099">
    <property type="entry name" value="K_chnl_dom"/>
</dbReference>
<dbReference type="Proteomes" id="UP000218767">
    <property type="component" value="Unassembled WGS sequence"/>
</dbReference>
<comment type="caution">
    <text evidence="3">The sequence shown here is derived from an EMBL/GenBank/DDBJ whole genome shotgun (WGS) entry which is preliminary data.</text>
</comment>
<evidence type="ECO:0000256" key="1">
    <source>
        <dbReference type="SAM" id="Phobius"/>
    </source>
</evidence>